<evidence type="ECO:0000259" key="1">
    <source>
        <dbReference type="Pfam" id="PF07075"/>
    </source>
</evidence>
<dbReference type="Pfam" id="PF20732">
    <property type="entry name" value="NamZ_C"/>
    <property type="match status" value="1"/>
</dbReference>
<dbReference type="Gene3D" id="3.40.50.12170">
    <property type="entry name" value="Uncharacterised protein PF07075, DUF1343"/>
    <property type="match status" value="1"/>
</dbReference>
<organism evidence="3 4">
    <name type="scientific">Clostridium perfringens</name>
    <dbReference type="NCBI Taxonomy" id="1502"/>
    <lineage>
        <taxon>Bacteria</taxon>
        <taxon>Bacillati</taxon>
        <taxon>Bacillota</taxon>
        <taxon>Clostridia</taxon>
        <taxon>Eubacteriales</taxon>
        <taxon>Clostridiaceae</taxon>
        <taxon>Clostridium</taxon>
    </lineage>
</organism>
<evidence type="ECO:0000259" key="2">
    <source>
        <dbReference type="Pfam" id="PF20732"/>
    </source>
</evidence>
<comment type="caution">
    <text evidence="3">The sequence shown here is derived from an EMBL/GenBank/DDBJ whole genome shotgun (WGS) entry which is preliminary data.</text>
</comment>
<feature type="domain" description="Peptidoglycan beta-N-acetylmuramidase NamZ N-terminal" evidence="1">
    <location>
        <begin position="1"/>
        <end position="107"/>
    </location>
</feature>
<dbReference type="Pfam" id="PF07075">
    <property type="entry name" value="NamZ_N"/>
    <property type="match status" value="1"/>
</dbReference>
<dbReference type="PANTHER" id="PTHR42915:SF1">
    <property type="entry name" value="PEPTIDOGLYCAN BETA-N-ACETYLMURAMIDASE NAMZ"/>
    <property type="match status" value="1"/>
</dbReference>
<gene>
    <name evidence="3" type="ORF">GNF79_17860</name>
</gene>
<accession>A0AAW9I9A2</accession>
<dbReference type="InterPro" id="IPR048502">
    <property type="entry name" value="NamZ_N"/>
</dbReference>
<dbReference type="InterPro" id="IPR008302">
    <property type="entry name" value="NamZ"/>
</dbReference>
<dbReference type="AlphaFoldDB" id="A0AAW9I9A2"/>
<reference evidence="3" key="1">
    <citation type="submission" date="2019-11" db="EMBL/GenBank/DDBJ databases">
        <title>Characterization of Clostridium perfringens isolates from swine manure treated agricultural soils.</title>
        <authorList>
            <person name="Wushke S.T."/>
        </authorList>
    </citation>
    <scope>NUCLEOTIDE SEQUENCE</scope>
    <source>
        <strain evidence="3">X26</strain>
    </source>
</reference>
<dbReference type="PANTHER" id="PTHR42915">
    <property type="entry name" value="HYPOTHETICAL 460 KDA PROTEIN IN FEUA-SIGW INTERGENIC REGION [PRECURSOR]"/>
    <property type="match status" value="1"/>
</dbReference>
<dbReference type="EMBL" id="WNVC01000790">
    <property type="protein sequence ID" value="MDZ5000888.1"/>
    <property type="molecule type" value="Genomic_DNA"/>
</dbReference>
<dbReference type="InterPro" id="IPR048503">
    <property type="entry name" value="NamZ_C"/>
</dbReference>
<dbReference type="GO" id="GO:0033922">
    <property type="term" value="F:peptidoglycan beta-N-acetylmuramidase activity"/>
    <property type="evidence" value="ECO:0007669"/>
    <property type="project" value="InterPro"/>
</dbReference>
<name>A0AAW9I9A2_CLOPF</name>
<feature type="non-terminal residue" evidence="3">
    <location>
        <position position="1"/>
    </location>
</feature>
<feature type="domain" description="Peptidoglycan beta-N-acetylmuramidase NamZ C-terminal" evidence="2">
    <location>
        <begin position="111"/>
        <end position="167"/>
    </location>
</feature>
<protein>
    <submittedName>
        <fullName evidence="3">DUF1343 domain-containing protein</fullName>
    </submittedName>
</protein>
<dbReference type="Proteomes" id="UP001291306">
    <property type="component" value="Unassembled WGS sequence"/>
</dbReference>
<proteinExistence type="predicted"/>
<evidence type="ECO:0000313" key="4">
    <source>
        <dbReference type="Proteomes" id="UP001291306"/>
    </source>
</evidence>
<sequence>YIYTMAYCLAACKENNKKFVVLDRVNILGGEKVEGNILEESFKTFVGMYPIPIRYGLTIGELAYYFNNELNIGCDLEVIKIEGWERWMLHSDTDLPWISPSPNMPSLSTAILYNGTCLLEGTNISEGRGTTKPFEIVGAPWIDGYELAKRMEEKNINGVKFRPLYYT</sequence>
<feature type="non-terminal residue" evidence="3">
    <location>
        <position position="167"/>
    </location>
</feature>
<evidence type="ECO:0000313" key="3">
    <source>
        <dbReference type="EMBL" id="MDZ5000888.1"/>
    </source>
</evidence>